<evidence type="ECO:0000313" key="1">
    <source>
        <dbReference type="EMBL" id="CAF0698186.1"/>
    </source>
</evidence>
<proteinExistence type="predicted"/>
<dbReference type="AlphaFoldDB" id="A0A8J2FSE1"/>
<sequence length="95" mass="10049">MPSAGIRLVYKTPWSNGGLNNPGIGSRGIFVVARLKITGLARQTICFLDPQAARPASRIPVACVTWVDVLHADMNCLLLCSGQKAQAFGIPNDAG</sequence>
<reference evidence="1" key="1">
    <citation type="submission" date="2021-02" db="EMBL/GenBank/DDBJ databases">
        <authorList>
            <person name="Cremers G."/>
            <person name="Picone N."/>
        </authorList>
    </citation>
    <scope>NUCLEOTIDE SEQUENCE</scope>
    <source>
        <strain evidence="1">PQ17</strain>
    </source>
</reference>
<name>A0A8J2FSE1_9BACT</name>
<comment type="caution">
    <text evidence="1">The sequence shown here is derived from an EMBL/GenBank/DDBJ whole genome shotgun (WGS) entry which is preliminary data.</text>
</comment>
<protein>
    <submittedName>
        <fullName evidence="1">Uncharacterized protein</fullName>
    </submittedName>
</protein>
<dbReference type="EMBL" id="CAJNOB010000018">
    <property type="protein sequence ID" value="CAF0698186.1"/>
    <property type="molecule type" value="Genomic_DNA"/>
</dbReference>
<keyword evidence="2" id="KW-1185">Reference proteome</keyword>
<organism evidence="1 2">
    <name type="scientific">Candidatus Methylacidithermus pantelleriae</name>
    <dbReference type="NCBI Taxonomy" id="2744239"/>
    <lineage>
        <taxon>Bacteria</taxon>
        <taxon>Pseudomonadati</taxon>
        <taxon>Verrucomicrobiota</taxon>
        <taxon>Methylacidiphilae</taxon>
        <taxon>Methylacidiphilales</taxon>
        <taxon>Methylacidiphilaceae</taxon>
        <taxon>Candidatus Methylacidithermus</taxon>
    </lineage>
</organism>
<evidence type="ECO:0000313" key="2">
    <source>
        <dbReference type="Proteomes" id="UP000663859"/>
    </source>
</evidence>
<gene>
    <name evidence="1" type="ORF">MPNT_250020</name>
</gene>
<accession>A0A8J2FSE1</accession>
<dbReference type="Proteomes" id="UP000663859">
    <property type="component" value="Unassembled WGS sequence"/>
</dbReference>